<organism evidence="1 2">
    <name type="scientific">Prevotella amnii CRIS 21A-A</name>
    <dbReference type="NCBI Taxonomy" id="679191"/>
    <lineage>
        <taxon>Bacteria</taxon>
        <taxon>Pseudomonadati</taxon>
        <taxon>Bacteroidota</taxon>
        <taxon>Bacteroidia</taxon>
        <taxon>Bacteroidales</taxon>
        <taxon>Prevotellaceae</taxon>
        <taxon>Prevotella</taxon>
    </lineage>
</organism>
<sequence>MQADKKLEGRILFEDIPSGHEWLTSIMQAMREEKVLYITYQGFGKPIENSFEIE</sequence>
<dbReference type="Proteomes" id="UP000016016">
    <property type="component" value="Unassembled WGS sequence"/>
</dbReference>
<comment type="caution">
    <text evidence="1">The sequence shown here is derived from an EMBL/GenBank/DDBJ whole genome shotgun (WGS) entry which is preliminary data.</text>
</comment>
<name>E1GVX5_9BACT</name>
<reference evidence="1 2" key="1">
    <citation type="submission" date="2010-09" db="EMBL/GenBank/DDBJ databases">
        <authorList>
            <person name="Harkins D.M."/>
            <person name="Madupu R."/>
            <person name="Durkin A.S."/>
            <person name="Torralba M."/>
            <person name="Methe B."/>
            <person name="Sutton G.G."/>
            <person name="Nelson K.E."/>
        </authorList>
    </citation>
    <scope>NUCLEOTIDE SEQUENCE [LARGE SCALE GENOMIC DNA]</scope>
    <source>
        <strain evidence="1 2">CRIS 21A-A</strain>
    </source>
</reference>
<dbReference type="AlphaFoldDB" id="E1GVX5"/>
<protein>
    <submittedName>
        <fullName evidence="1">Uncharacterized protein</fullName>
    </submittedName>
</protein>
<dbReference type="EMBL" id="ADFQ01000056">
    <property type="protein sequence ID" value="EFN91187.1"/>
    <property type="molecule type" value="Genomic_DNA"/>
</dbReference>
<feature type="non-terminal residue" evidence="1">
    <location>
        <position position="54"/>
    </location>
</feature>
<accession>E1GVX5</accession>
<proteinExistence type="predicted"/>
<gene>
    <name evidence="1" type="ORF">HMPREF9018_1161</name>
</gene>
<evidence type="ECO:0000313" key="1">
    <source>
        <dbReference type="EMBL" id="EFN91187.1"/>
    </source>
</evidence>
<evidence type="ECO:0000313" key="2">
    <source>
        <dbReference type="Proteomes" id="UP000016016"/>
    </source>
</evidence>